<evidence type="ECO:0000313" key="11">
    <source>
        <dbReference type="Proteomes" id="UP001285441"/>
    </source>
</evidence>
<dbReference type="InterPro" id="IPR014133">
    <property type="entry name" value="Cry_DASH"/>
</dbReference>
<name>A0AAE0P630_9PEZI</name>
<keyword evidence="4 7" id="KW-0157">Chromophore</keyword>
<dbReference type="GO" id="GO:0003684">
    <property type="term" value="F:damaged DNA binding"/>
    <property type="evidence" value="ECO:0007669"/>
    <property type="project" value="TreeGrafter"/>
</dbReference>
<dbReference type="GO" id="GO:0071949">
    <property type="term" value="F:FAD binding"/>
    <property type="evidence" value="ECO:0007669"/>
    <property type="project" value="TreeGrafter"/>
</dbReference>
<feature type="binding site" evidence="5">
    <location>
        <begin position="472"/>
        <end position="474"/>
    </location>
    <ligand>
        <name>FAD</name>
        <dbReference type="ChEBI" id="CHEBI:57692"/>
    </ligand>
</feature>
<reference evidence="10" key="2">
    <citation type="submission" date="2023-06" db="EMBL/GenBank/DDBJ databases">
        <authorList>
            <consortium name="Lawrence Berkeley National Laboratory"/>
            <person name="Haridas S."/>
            <person name="Hensen N."/>
            <person name="Bonometti L."/>
            <person name="Westerberg I."/>
            <person name="Brannstrom I.O."/>
            <person name="Guillou S."/>
            <person name="Cros-Aarteil S."/>
            <person name="Calhoun S."/>
            <person name="Kuo A."/>
            <person name="Mondo S."/>
            <person name="Pangilinan J."/>
            <person name="Riley R."/>
            <person name="LaButti K."/>
            <person name="Andreopoulos B."/>
            <person name="Lipzen A."/>
            <person name="Chen C."/>
            <person name="Yanf M."/>
            <person name="Daum C."/>
            <person name="Ng V."/>
            <person name="Clum A."/>
            <person name="Steindorff A."/>
            <person name="Ohm R."/>
            <person name="Martin F."/>
            <person name="Silar P."/>
            <person name="Natvig D."/>
            <person name="Lalanne C."/>
            <person name="Gautier V."/>
            <person name="Ament-velasquez S.L."/>
            <person name="Kruys A."/>
            <person name="Hutchinson M.I."/>
            <person name="Powell A.J."/>
            <person name="Barry K."/>
            <person name="Miller A.N."/>
            <person name="Grigoriev I.V."/>
            <person name="Debuchy R."/>
            <person name="Gladieux P."/>
            <person name="Thoren M.H."/>
            <person name="Johannesson H."/>
        </authorList>
    </citation>
    <scope>NUCLEOTIDE SEQUENCE</scope>
    <source>
        <strain evidence="10">CBS 232.78</strain>
    </source>
</reference>
<feature type="site" description="Electron transfer via tryptophanyl radical" evidence="6">
    <location>
        <position position="390"/>
    </location>
</feature>
<dbReference type="NCBIfam" id="TIGR02765">
    <property type="entry name" value="crypto_DASH"/>
    <property type="match status" value="1"/>
</dbReference>
<dbReference type="PROSITE" id="PS51645">
    <property type="entry name" value="PHR_CRY_ALPHA_BETA"/>
    <property type="match status" value="1"/>
</dbReference>
<evidence type="ECO:0000256" key="5">
    <source>
        <dbReference type="PIRSR" id="PIRSR602081-1"/>
    </source>
</evidence>
<protein>
    <recommendedName>
        <fullName evidence="7">Cryptochrome DASH</fullName>
    </recommendedName>
</protein>
<dbReference type="InterPro" id="IPR036134">
    <property type="entry name" value="Crypto/Photolyase_FAD-like_sf"/>
</dbReference>
<gene>
    <name evidence="10" type="ORF">B0H63DRAFT_532017</name>
</gene>
<dbReference type="Gene3D" id="3.40.50.620">
    <property type="entry name" value="HUPs"/>
    <property type="match status" value="1"/>
</dbReference>
<dbReference type="InterPro" id="IPR005101">
    <property type="entry name" value="Cryptochr/Photolyase_FAD-bd"/>
</dbReference>
<evidence type="ECO:0000256" key="7">
    <source>
        <dbReference type="RuleBase" id="RU367151"/>
    </source>
</evidence>
<dbReference type="EMBL" id="JAULSW010000001">
    <property type="protein sequence ID" value="KAK3394017.1"/>
    <property type="molecule type" value="Genomic_DNA"/>
</dbReference>
<evidence type="ECO:0000256" key="1">
    <source>
        <dbReference type="ARBA" id="ARBA00005862"/>
    </source>
</evidence>
<evidence type="ECO:0000256" key="2">
    <source>
        <dbReference type="ARBA" id="ARBA00022630"/>
    </source>
</evidence>
<feature type="region of interest" description="Disordered" evidence="8">
    <location>
        <begin position="571"/>
        <end position="655"/>
    </location>
</feature>
<dbReference type="Proteomes" id="UP001285441">
    <property type="component" value="Unassembled WGS sequence"/>
</dbReference>
<dbReference type="SUPFAM" id="SSF48173">
    <property type="entry name" value="Cryptochrome/photolyase FAD-binding domain"/>
    <property type="match status" value="1"/>
</dbReference>
<dbReference type="InterPro" id="IPR036155">
    <property type="entry name" value="Crypto/Photolyase_N_sf"/>
</dbReference>
<dbReference type="PANTHER" id="PTHR11455">
    <property type="entry name" value="CRYPTOCHROME"/>
    <property type="match status" value="1"/>
</dbReference>
<dbReference type="Pfam" id="PF03441">
    <property type="entry name" value="FAD_binding_7"/>
    <property type="match status" value="1"/>
</dbReference>
<evidence type="ECO:0000256" key="6">
    <source>
        <dbReference type="PIRSR" id="PIRSR602081-2"/>
    </source>
</evidence>
<feature type="binding site" evidence="5">
    <location>
        <begin position="298"/>
        <end position="302"/>
    </location>
    <ligand>
        <name>FAD</name>
        <dbReference type="ChEBI" id="CHEBI:57692"/>
    </ligand>
</feature>
<comment type="function">
    <text evidence="7">May have a photoreceptor function.</text>
</comment>
<dbReference type="GO" id="GO:0003904">
    <property type="term" value="F:deoxyribodipyrimidine photo-lyase activity"/>
    <property type="evidence" value="ECO:0007669"/>
    <property type="project" value="TreeGrafter"/>
</dbReference>
<dbReference type="Gene3D" id="1.25.40.80">
    <property type="match status" value="1"/>
</dbReference>
<sequence length="655" mass="72947">MSSRVLIYLLRRDLRIGDNPVLNHLATEPGHGFDFLLPVYGILPHQTEVSGFIDDGGKSPFPEARSQVGNFWRCGPHRAKFMGEAVWDLKKSLESLGSGLVVRVGKIEDVAQSLIEGLAKNGHEVGAVWMTEHEGTEEHHDEKAVAAVCANNGVEYKLWADEKYFIDDRDVGLETPQDLPDVFTLYRKSAEPLRAKPRAVLPTPGKGSLPPFPDVSIIPGQSQPFSMPESLDGLVESWTKPVRNFLPDAPGFPESAVSAHPFEGGETAALVRLSHLIQSEGMKNYKNTRNGLIGTEFSTKLSAYLAQGCLTSRQIHHALLGYEDGTDSTYEEVDGYGAGENEGTEAIRFELLWRDYMRLCHQKFKSKLFRLEGFKGDEVVYNDDEKKQKWKTAARDKAQPGQEPGPDGIADILHRFVAGTTGMGLIDASQRELLHTGYTSNRARQNVASFLTKHLSIDWRYGAEWYEMALVDYDVSSNWANWQYVAGVGNDPRGEMRIFNPVKQAFDYDKGGSYVRSWVPEVSKLEKLENVFQAWTASEDDIKAAGLDGNIMVTDPVKRIEFSVDGKPLRSNRRPFYRRRGLGRRSGSPTASEDKSADGKDGQANKRVTPDKSVQVPLGPQKLAEPIEDSSAPITFQAEGGLRESEELEWEQVQE</sequence>
<feature type="domain" description="Photolyase/cryptochrome alpha/beta" evidence="9">
    <location>
        <begin position="4"/>
        <end position="164"/>
    </location>
</feature>
<dbReference type="InterPro" id="IPR002081">
    <property type="entry name" value="Cryptochrome/DNA_photolyase_1"/>
</dbReference>
<evidence type="ECO:0000256" key="4">
    <source>
        <dbReference type="ARBA" id="ARBA00022991"/>
    </source>
</evidence>
<evidence type="ECO:0000313" key="10">
    <source>
        <dbReference type="EMBL" id="KAK3394017.1"/>
    </source>
</evidence>
<accession>A0AAE0P630</accession>
<dbReference type="Gene3D" id="1.10.579.10">
    <property type="entry name" value="DNA Cyclobutane Dipyrimidine Photolyase, subunit A, domain 3"/>
    <property type="match status" value="1"/>
</dbReference>
<feature type="compositionally biased region" description="Acidic residues" evidence="8">
    <location>
        <begin position="646"/>
        <end position="655"/>
    </location>
</feature>
<reference evidence="10" key="1">
    <citation type="journal article" date="2023" name="Mol. Phylogenet. Evol.">
        <title>Genome-scale phylogeny and comparative genomics of the fungal order Sordariales.</title>
        <authorList>
            <person name="Hensen N."/>
            <person name="Bonometti L."/>
            <person name="Westerberg I."/>
            <person name="Brannstrom I.O."/>
            <person name="Guillou S."/>
            <person name="Cros-Aarteil S."/>
            <person name="Calhoun S."/>
            <person name="Haridas S."/>
            <person name="Kuo A."/>
            <person name="Mondo S."/>
            <person name="Pangilinan J."/>
            <person name="Riley R."/>
            <person name="LaButti K."/>
            <person name="Andreopoulos B."/>
            <person name="Lipzen A."/>
            <person name="Chen C."/>
            <person name="Yan M."/>
            <person name="Daum C."/>
            <person name="Ng V."/>
            <person name="Clum A."/>
            <person name="Steindorff A."/>
            <person name="Ohm R.A."/>
            <person name="Martin F."/>
            <person name="Silar P."/>
            <person name="Natvig D.O."/>
            <person name="Lalanne C."/>
            <person name="Gautier V."/>
            <person name="Ament-Velasquez S.L."/>
            <person name="Kruys A."/>
            <person name="Hutchinson M.I."/>
            <person name="Powell A.J."/>
            <person name="Barry K."/>
            <person name="Miller A.N."/>
            <person name="Grigoriev I.V."/>
            <person name="Debuchy R."/>
            <person name="Gladieux P."/>
            <person name="Hiltunen Thoren M."/>
            <person name="Johannesson H."/>
        </authorList>
    </citation>
    <scope>NUCLEOTIDE SEQUENCE</scope>
    <source>
        <strain evidence="10">CBS 232.78</strain>
    </source>
</reference>
<feature type="site" description="Electron transfer via tryptophanyl radical" evidence="6">
    <location>
        <position position="459"/>
    </location>
</feature>
<comment type="similarity">
    <text evidence="1 7">Belongs to the DNA photolyase class-1 family.</text>
</comment>
<dbReference type="InterPro" id="IPR014729">
    <property type="entry name" value="Rossmann-like_a/b/a_fold"/>
</dbReference>
<dbReference type="PRINTS" id="PR00147">
    <property type="entry name" value="DNAPHOTLYASE"/>
</dbReference>
<evidence type="ECO:0000256" key="8">
    <source>
        <dbReference type="SAM" id="MobiDB-lite"/>
    </source>
</evidence>
<feature type="site" description="Electron transfer via tryptophanyl radical" evidence="6">
    <location>
        <position position="482"/>
    </location>
</feature>
<dbReference type="InterPro" id="IPR006050">
    <property type="entry name" value="DNA_photolyase_N"/>
</dbReference>
<keyword evidence="11" id="KW-1185">Reference proteome</keyword>
<comment type="cofactor">
    <cofactor evidence="5 7">
        <name>FAD</name>
        <dbReference type="ChEBI" id="CHEBI:57692"/>
    </cofactor>
    <text evidence="5 7">Binds 1 FAD per subunit.</text>
</comment>
<comment type="caution">
    <text evidence="10">The sequence shown here is derived from an EMBL/GenBank/DDBJ whole genome shotgun (WGS) entry which is preliminary data.</text>
</comment>
<dbReference type="Pfam" id="PF00875">
    <property type="entry name" value="DNA_photolyase"/>
    <property type="match status" value="1"/>
</dbReference>
<dbReference type="AlphaFoldDB" id="A0AAE0P630"/>
<dbReference type="PANTHER" id="PTHR11455:SF22">
    <property type="entry name" value="CRYPTOCHROME DASH"/>
    <property type="match status" value="1"/>
</dbReference>
<organism evidence="10 11">
    <name type="scientific">Podospora didyma</name>
    <dbReference type="NCBI Taxonomy" id="330526"/>
    <lineage>
        <taxon>Eukaryota</taxon>
        <taxon>Fungi</taxon>
        <taxon>Dikarya</taxon>
        <taxon>Ascomycota</taxon>
        <taxon>Pezizomycotina</taxon>
        <taxon>Sordariomycetes</taxon>
        <taxon>Sordariomycetidae</taxon>
        <taxon>Sordariales</taxon>
        <taxon>Podosporaceae</taxon>
        <taxon>Podospora</taxon>
    </lineage>
</organism>
<comment type="cofactor">
    <cofactor evidence="7">
        <name>(6R)-5,10-methylene-5,6,7,8-tetrahydrofolate</name>
        <dbReference type="ChEBI" id="CHEBI:15636"/>
    </cofactor>
    <text evidence="7">Binds 1 5,10-methenyltetrahydrofolate (MTHF) per subunit.</text>
</comment>
<dbReference type="SUPFAM" id="SSF52425">
    <property type="entry name" value="Cryptochrome/photolyase, N-terminal domain"/>
    <property type="match status" value="1"/>
</dbReference>
<keyword evidence="3 5" id="KW-0274">FAD</keyword>
<feature type="compositionally biased region" description="Basic and acidic residues" evidence="8">
    <location>
        <begin position="592"/>
        <end position="610"/>
    </location>
</feature>
<feature type="binding site" evidence="5">
    <location>
        <position position="285"/>
    </location>
    <ligand>
        <name>FAD</name>
        <dbReference type="ChEBI" id="CHEBI:57692"/>
    </ligand>
</feature>
<evidence type="ECO:0000256" key="3">
    <source>
        <dbReference type="ARBA" id="ARBA00022827"/>
    </source>
</evidence>
<dbReference type="GO" id="GO:0000719">
    <property type="term" value="P:photoreactive repair"/>
    <property type="evidence" value="ECO:0007669"/>
    <property type="project" value="TreeGrafter"/>
</dbReference>
<keyword evidence="2 5" id="KW-0285">Flavoprotein</keyword>
<evidence type="ECO:0000259" key="9">
    <source>
        <dbReference type="PROSITE" id="PS51645"/>
    </source>
</evidence>
<feature type="compositionally biased region" description="Basic residues" evidence="8">
    <location>
        <begin position="571"/>
        <end position="583"/>
    </location>
</feature>
<proteinExistence type="inferred from homology"/>